<accession>A0A9W7D9S6</accession>
<evidence type="ECO:0000313" key="2">
    <source>
        <dbReference type="Proteomes" id="UP001165083"/>
    </source>
</evidence>
<organism evidence="1 2">
    <name type="scientific">Phytophthora lilii</name>
    <dbReference type="NCBI Taxonomy" id="2077276"/>
    <lineage>
        <taxon>Eukaryota</taxon>
        <taxon>Sar</taxon>
        <taxon>Stramenopiles</taxon>
        <taxon>Oomycota</taxon>
        <taxon>Peronosporomycetes</taxon>
        <taxon>Peronosporales</taxon>
        <taxon>Peronosporaceae</taxon>
        <taxon>Phytophthora</taxon>
    </lineage>
</organism>
<sequence length="171" mass="19277">MFSTIDALPTATSLFMQCGHRSKVCTNTRAIKIDGSSLHKLCEFHRRKANANQQRLHQRQRDQRAKRQRIEVNNRSALKEYPSAGYSFTIDSIPYIVAEPEVDVGCIVGESEMSYPRGFFTAELASSRNTSVDMEMMEMMVIDTEPLTPNVQEGNQHNSSFIVDGTNSIIV</sequence>
<name>A0A9W7D9S6_9STRA</name>
<protein>
    <submittedName>
        <fullName evidence="1">Unnamed protein product</fullName>
    </submittedName>
</protein>
<proteinExistence type="predicted"/>
<dbReference type="AlphaFoldDB" id="A0A9W7D9S6"/>
<dbReference type="EMBL" id="BSXW01012561">
    <property type="protein sequence ID" value="GMF66175.1"/>
    <property type="molecule type" value="Genomic_DNA"/>
</dbReference>
<keyword evidence="2" id="KW-1185">Reference proteome</keyword>
<dbReference type="Proteomes" id="UP001165083">
    <property type="component" value="Unassembled WGS sequence"/>
</dbReference>
<gene>
    <name evidence="1" type="ORF">Plil01_001869500</name>
</gene>
<reference evidence="1" key="1">
    <citation type="submission" date="2023-04" db="EMBL/GenBank/DDBJ databases">
        <title>Phytophthora lilii NBRC 32176.</title>
        <authorList>
            <person name="Ichikawa N."/>
            <person name="Sato H."/>
            <person name="Tonouchi N."/>
        </authorList>
    </citation>
    <scope>NUCLEOTIDE SEQUENCE</scope>
    <source>
        <strain evidence="1">NBRC 32176</strain>
    </source>
</reference>
<evidence type="ECO:0000313" key="1">
    <source>
        <dbReference type="EMBL" id="GMF66175.1"/>
    </source>
</evidence>
<dbReference type="OrthoDB" id="102470at2759"/>
<comment type="caution">
    <text evidence="1">The sequence shown here is derived from an EMBL/GenBank/DDBJ whole genome shotgun (WGS) entry which is preliminary data.</text>
</comment>